<evidence type="ECO:0000313" key="3">
    <source>
        <dbReference type="Proteomes" id="UP000033411"/>
    </source>
</evidence>
<comment type="caution">
    <text evidence="2">The sequence shown here is derived from an EMBL/GenBank/DDBJ whole genome shotgun (WGS) entry which is preliminary data.</text>
</comment>
<feature type="transmembrane region" description="Helical" evidence="1">
    <location>
        <begin position="371"/>
        <end position="393"/>
    </location>
</feature>
<feature type="transmembrane region" description="Helical" evidence="1">
    <location>
        <begin position="106"/>
        <end position="125"/>
    </location>
</feature>
<keyword evidence="3" id="KW-1185">Reference proteome</keyword>
<organism evidence="2 3">
    <name type="scientific">Devosia epidermidihirudinis</name>
    <dbReference type="NCBI Taxonomy" id="1293439"/>
    <lineage>
        <taxon>Bacteria</taxon>
        <taxon>Pseudomonadati</taxon>
        <taxon>Pseudomonadota</taxon>
        <taxon>Alphaproteobacteria</taxon>
        <taxon>Hyphomicrobiales</taxon>
        <taxon>Devosiaceae</taxon>
        <taxon>Devosia</taxon>
    </lineage>
</organism>
<dbReference type="PATRIC" id="fig|1293439.3.peg.621"/>
<evidence type="ECO:0000313" key="2">
    <source>
        <dbReference type="EMBL" id="KKC39904.1"/>
    </source>
</evidence>
<protein>
    <recommendedName>
        <fullName evidence="4">Glycosyltransferase RgtA/B/C/D-like domain-containing protein</fullName>
    </recommendedName>
</protein>
<reference evidence="2 3" key="1">
    <citation type="submission" date="2015-03" db="EMBL/GenBank/DDBJ databases">
        <authorList>
            <person name="Lepp D."/>
            <person name="Hassan Y.I."/>
            <person name="Li X.-Z."/>
            <person name="Zhou T."/>
        </authorList>
    </citation>
    <scope>NUCLEOTIDE SEQUENCE [LARGE SCALE GENOMIC DNA]</scope>
    <source>
        <strain evidence="2 3">E84</strain>
    </source>
</reference>
<evidence type="ECO:0000256" key="1">
    <source>
        <dbReference type="SAM" id="Phobius"/>
    </source>
</evidence>
<feature type="transmembrane region" description="Helical" evidence="1">
    <location>
        <begin position="317"/>
        <end position="335"/>
    </location>
</feature>
<feature type="transmembrane region" description="Helical" evidence="1">
    <location>
        <begin position="256"/>
        <end position="273"/>
    </location>
</feature>
<feature type="transmembrane region" description="Helical" evidence="1">
    <location>
        <begin position="75"/>
        <end position="94"/>
    </location>
</feature>
<accession>A0A0F5QIP9</accession>
<evidence type="ECO:0008006" key="4">
    <source>
        <dbReference type="Google" id="ProtNLM"/>
    </source>
</evidence>
<dbReference type="Proteomes" id="UP000033411">
    <property type="component" value="Unassembled WGS sequence"/>
</dbReference>
<dbReference type="STRING" id="1293439.WH87_05285"/>
<feature type="transmembrane region" description="Helical" evidence="1">
    <location>
        <begin position="201"/>
        <end position="218"/>
    </location>
</feature>
<feature type="transmembrane region" description="Helical" evidence="1">
    <location>
        <begin position="131"/>
        <end position="150"/>
    </location>
</feature>
<feature type="transmembrane region" description="Helical" evidence="1">
    <location>
        <begin position="157"/>
        <end position="181"/>
    </location>
</feature>
<proteinExistence type="predicted"/>
<feature type="transmembrane region" description="Helical" evidence="1">
    <location>
        <begin position="293"/>
        <end position="310"/>
    </location>
</feature>
<keyword evidence="1" id="KW-0812">Transmembrane</keyword>
<sequence>MVLAFLAVLALAILREAPGTNSYALLAEGWLNGRFDTDSCFDGDCALYKGQTYIIFPPMPGLIALPFVAIFGSDFRFFMVLSTLAFAGTGWLWWQIFRRETATRDQAILLVLLALFATPLAFVVLRGDAVWFFAQSWGFLFSTAALYCALIRRNALLAGLFIGMAFLSRQMTILYLPLLYVLLLDANTAWYRIDMAAVRRALTLAAFPVLAILIYFAYNYARFGSPLETGYSYIFPIEWDTVESGGFFLRLRVRELGIFSTDYFLFNAIYMFIAGPHVDFAGRYLTEMAGFDINGASLFLVTPLLLLAFLGKWDRAFWFGVITCGVVMGLTLLYHSNGFSQYSAQRYALDWLPILLIFLGRALKPEWTSPFAVLLTYSMGVTLSMIAIGGILAG</sequence>
<name>A0A0F5QIP9_9HYPH</name>
<dbReference type="EMBL" id="LANJ01000011">
    <property type="protein sequence ID" value="KKC39904.1"/>
    <property type="molecule type" value="Genomic_DNA"/>
</dbReference>
<keyword evidence="1" id="KW-1133">Transmembrane helix</keyword>
<keyword evidence="1" id="KW-0472">Membrane</keyword>
<gene>
    <name evidence="2" type="ORF">WH87_05285</name>
</gene>
<dbReference type="AlphaFoldDB" id="A0A0F5QIP9"/>